<reference evidence="7" key="1">
    <citation type="submission" date="2016-02" db="EMBL/GenBank/DDBJ databases">
        <authorList>
            <person name="Rodrigo-Torres Lidia"/>
            <person name="Arahal R.David."/>
        </authorList>
    </citation>
    <scope>NUCLEOTIDE SEQUENCE [LARGE SCALE GENOMIC DNA]</scope>
    <source>
        <strain evidence="7">CECT 9029</strain>
    </source>
</reference>
<dbReference type="InterPro" id="IPR033900">
    <property type="entry name" value="Gram_neg_porin_domain"/>
</dbReference>
<dbReference type="InterPro" id="IPR050298">
    <property type="entry name" value="Gram-neg_bact_OMP"/>
</dbReference>
<dbReference type="RefSeq" id="WP_062660725.1">
    <property type="nucleotide sequence ID" value="NZ_FIZX01000001.1"/>
</dbReference>
<proteinExistence type="predicted"/>
<dbReference type="GO" id="GO:0015288">
    <property type="term" value="F:porin activity"/>
    <property type="evidence" value="ECO:0007669"/>
    <property type="project" value="InterPro"/>
</dbReference>
<dbReference type="AlphaFoldDB" id="A0A128ESJ3"/>
<evidence type="ECO:0000256" key="3">
    <source>
        <dbReference type="ARBA" id="ARBA00023136"/>
    </source>
</evidence>
<organism evidence="6 7">
    <name type="scientific">Grimontia celer</name>
    <dbReference type="NCBI Taxonomy" id="1796497"/>
    <lineage>
        <taxon>Bacteria</taxon>
        <taxon>Pseudomonadati</taxon>
        <taxon>Pseudomonadota</taxon>
        <taxon>Gammaproteobacteria</taxon>
        <taxon>Vibrionales</taxon>
        <taxon>Vibrionaceae</taxon>
        <taxon>Grimontia</taxon>
    </lineage>
</organism>
<dbReference type="InterPro" id="IPR023614">
    <property type="entry name" value="Porin_dom_sf"/>
</dbReference>
<dbReference type="STRING" id="1796497.GCE9029_00304"/>
<keyword evidence="7" id="KW-1185">Reference proteome</keyword>
<dbReference type="Pfam" id="PF13609">
    <property type="entry name" value="Porin_4"/>
    <property type="match status" value="1"/>
</dbReference>
<dbReference type="CDD" id="cd00342">
    <property type="entry name" value="gram_neg_porins"/>
    <property type="match status" value="1"/>
</dbReference>
<dbReference type="SUPFAM" id="SSF56935">
    <property type="entry name" value="Porins"/>
    <property type="match status" value="1"/>
</dbReference>
<feature type="signal peptide" evidence="4">
    <location>
        <begin position="1"/>
        <end position="21"/>
    </location>
</feature>
<sequence>MKNAALTSAMLIALASTSSFAATVYDSEGTYLKVGGRAEARFNVSDNNESDTNSSFEDKSRARFNLKGKTEITEGLYGFGKYEAEFSDSDSLKNRYIFAGFGTSAGEFSYGKQDSAQVQLTDITDVMATFGGDAADLVSGNKDKRENNFLYAGEFDALSIQANYIAADEKDADSYGISALYGFGVVSLGAGYVSQDAGTDSDDQINLAAEYSQNGFTLGALYTVGSKSNQDYTGYEVAAQYKATKKLKLVAVYNFGEYDDTNTEEANNFAAEAVYKFNSNFRAYAGYKFEGLDGQDDELQAGMRYDF</sequence>
<dbReference type="OrthoDB" id="8173690at2"/>
<dbReference type="Gene3D" id="2.40.160.10">
    <property type="entry name" value="Porin"/>
    <property type="match status" value="1"/>
</dbReference>
<evidence type="ECO:0000256" key="2">
    <source>
        <dbReference type="ARBA" id="ARBA00022729"/>
    </source>
</evidence>
<dbReference type="PANTHER" id="PTHR34501:SF2">
    <property type="entry name" value="OUTER MEMBRANE PORIN F-RELATED"/>
    <property type="match status" value="1"/>
</dbReference>
<evidence type="ECO:0000256" key="1">
    <source>
        <dbReference type="ARBA" id="ARBA00004571"/>
    </source>
</evidence>
<feature type="chain" id="PRO_5007281611" evidence="4">
    <location>
        <begin position="22"/>
        <end position="307"/>
    </location>
</feature>
<dbReference type="EMBL" id="FIZX01000001">
    <property type="protein sequence ID" value="CZF77598.1"/>
    <property type="molecule type" value="Genomic_DNA"/>
</dbReference>
<feature type="domain" description="Porin" evidence="5">
    <location>
        <begin position="10"/>
        <end position="290"/>
    </location>
</feature>
<accession>A0A128ESJ3</accession>
<name>A0A128ESJ3_9GAMM</name>
<gene>
    <name evidence="6" type="primary">ompL_1</name>
    <name evidence="6" type="ORF">GCE9029_00304</name>
</gene>
<protein>
    <submittedName>
        <fullName evidence="6">Porin-like protein L</fullName>
    </submittedName>
</protein>
<evidence type="ECO:0000313" key="7">
    <source>
        <dbReference type="Proteomes" id="UP000071641"/>
    </source>
</evidence>
<keyword evidence="3" id="KW-0472">Membrane</keyword>
<evidence type="ECO:0000259" key="5">
    <source>
        <dbReference type="Pfam" id="PF13609"/>
    </source>
</evidence>
<evidence type="ECO:0000256" key="4">
    <source>
        <dbReference type="SAM" id="SignalP"/>
    </source>
</evidence>
<dbReference type="Proteomes" id="UP000071641">
    <property type="component" value="Unassembled WGS sequence"/>
</dbReference>
<comment type="subcellular location">
    <subcellularLocation>
        <location evidence="1">Cell outer membrane</location>
        <topology evidence="1">Multi-pass membrane protein</topology>
    </subcellularLocation>
</comment>
<keyword evidence="2 4" id="KW-0732">Signal</keyword>
<evidence type="ECO:0000313" key="6">
    <source>
        <dbReference type="EMBL" id="CZF77598.1"/>
    </source>
</evidence>
<dbReference type="PANTHER" id="PTHR34501">
    <property type="entry name" value="PROTEIN YDDL-RELATED"/>
    <property type="match status" value="1"/>
</dbReference>
<dbReference type="GO" id="GO:0009279">
    <property type="term" value="C:cell outer membrane"/>
    <property type="evidence" value="ECO:0007669"/>
    <property type="project" value="UniProtKB-SubCell"/>
</dbReference>